<protein>
    <submittedName>
        <fullName evidence="1">Phage tail protein</fullName>
    </submittedName>
</protein>
<dbReference type="Gene3D" id="2.40.30.200">
    <property type="match status" value="1"/>
</dbReference>
<gene>
    <name evidence="1" type="ORF">KD144_00495</name>
</gene>
<comment type="caution">
    <text evidence="1">The sequence shown here is derived from an EMBL/GenBank/DDBJ whole genome shotgun (WGS) entry which is preliminary data.</text>
</comment>
<proteinExistence type="predicted"/>
<dbReference type="EMBL" id="JAGTPX010000001">
    <property type="protein sequence ID" value="MBR8668003.1"/>
    <property type="molecule type" value="Genomic_DNA"/>
</dbReference>
<name>A0A941GGA1_NIACI</name>
<reference evidence="1" key="1">
    <citation type="submission" date="2021-04" db="EMBL/GenBank/DDBJ databases">
        <title>Genomic analysis of electroactive and textile dye degrading Bacillus circulans strain: DC10 isolated from constructed wetland-microbial fuel cells treating textile dye wastewaters.</title>
        <authorList>
            <person name="Patel D.U."/>
            <person name="Desai C.R."/>
        </authorList>
    </citation>
    <scope>NUCLEOTIDE SEQUENCE</scope>
    <source>
        <strain evidence="1">DC10</strain>
    </source>
</reference>
<sequence>MSRFGITFNGKHSYNFGLTVASKVIGNPSKIKRKERVPFSNQMYDFSNIYGGQEYEERPLTYVFNLRNYDKVDLTLIKIDVLNWLMNTNGKVVLKDDYVPDYYFKAEVEDAPDFNELKYGGTLTVNFTAYPFKIAQFKEGHGLIDHLYIFDYILETSFDVIGSLDVKLYNPGATILYPKIICSSDMQIIKDGITYNVSAGNTTSYDFYLPLGESKLKLVGNGNIEFEMYKELI</sequence>
<dbReference type="AlphaFoldDB" id="A0A941GGA1"/>
<organism evidence="1">
    <name type="scientific">Niallia circulans</name>
    <name type="common">Bacillus circulans</name>
    <dbReference type="NCBI Taxonomy" id="1397"/>
    <lineage>
        <taxon>Bacteria</taxon>
        <taxon>Bacillati</taxon>
        <taxon>Bacillota</taxon>
        <taxon>Bacilli</taxon>
        <taxon>Bacillales</taxon>
        <taxon>Bacillaceae</taxon>
        <taxon>Niallia</taxon>
    </lineage>
</organism>
<dbReference type="RefSeq" id="WP_212116638.1">
    <property type="nucleotide sequence ID" value="NZ_JAGTPX020000001.1"/>
</dbReference>
<accession>A0A941GGA1</accession>
<evidence type="ECO:0000313" key="1">
    <source>
        <dbReference type="EMBL" id="MBR8668003.1"/>
    </source>
</evidence>